<dbReference type="EMBL" id="JAHYIQ010000031">
    <property type="protein sequence ID" value="KAK1120532.1"/>
    <property type="molecule type" value="Genomic_DNA"/>
</dbReference>
<gene>
    <name evidence="1" type="ORF">K0M31_012511</name>
</gene>
<reference evidence="1" key="1">
    <citation type="submission" date="2021-10" db="EMBL/GenBank/DDBJ databases">
        <title>Melipona bicolor Genome sequencing and assembly.</title>
        <authorList>
            <person name="Araujo N.S."/>
            <person name="Arias M.C."/>
        </authorList>
    </citation>
    <scope>NUCLEOTIDE SEQUENCE</scope>
    <source>
        <strain evidence="1">USP_2M_L1-L4_2017</strain>
        <tissue evidence="1">Whole body</tissue>
    </source>
</reference>
<accession>A0AA40KHI9</accession>
<name>A0AA40KHI9_9HYME</name>
<evidence type="ECO:0000313" key="1">
    <source>
        <dbReference type="EMBL" id="KAK1120532.1"/>
    </source>
</evidence>
<proteinExistence type="predicted"/>
<evidence type="ECO:0000313" key="2">
    <source>
        <dbReference type="Proteomes" id="UP001177670"/>
    </source>
</evidence>
<keyword evidence="2" id="KW-1185">Reference proteome</keyword>
<protein>
    <submittedName>
        <fullName evidence="1">Uncharacterized protein</fullName>
    </submittedName>
</protein>
<dbReference type="AlphaFoldDB" id="A0AA40KHI9"/>
<sequence>MTRKRQSAGSQGWTPLQFAIGLTEERLYWSSIKREKQRTSCAYMTVVNRSLRKLPWPNIWHRVCLSVGSHSTAVKDRGTGRRSEFDKTAPDPGVKCFTALRRRRGR</sequence>
<dbReference type="Proteomes" id="UP001177670">
    <property type="component" value="Unassembled WGS sequence"/>
</dbReference>
<comment type="caution">
    <text evidence="1">The sequence shown here is derived from an EMBL/GenBank/DDBJ whole genome shotgun (WGS) entry which is preliminary data.</text>
</comment>
<organism evidence="1 2">
    <name type="scientific">Melipona bicolor</name>
    <dbReference type="NCBI Taxonomy" id="60889"/>
    <lineage>
        <taxon>Eukaryota</taxon>
        <taxon>Metazoa</taxon>
        <taxon>Ecdysozoa</taxon>
        <taxon>Arthropoda</taxon>
        <taxon>Hexapoda</taxon>
        <taxon>Insecta</taxon>
        <taxon>Pterygota</taxon>
        <taxon>Neoptera</taxon>
        <taxon>Endopterygota</taxon>
        <taxon>Hymenoptera</taxon>
        <taxon>Apocrita</taxon>
        <taxon>Aculeata</taxon>
        <taxon>Apoidea</taxon>
        <taxon>Anthophila</taxon>
        <taxon>Apidae</taxon>
        <taxon>Melipona</taxon>
    </lineage>
</organism>